<dbReference type="Proteomes" id="UP000499080">
    <property type="component" value="Unassembled WGS sequence"/>
</dbReference>
<accession>A0A4Y2R741</accession>
<proteinExistence type="predicted"/>
<name>A0A4Y2R741_ARAVE</name>
<evidence type="ECO:0000313" key="2">
    <source>
        <dbReference type="Proteomes" id="UP000499080"/>
    </source>
</evidence>
<protein>
    <submittedName>
        <fullName evidence="1">Uncharacterized protein</fullName>
    </submittedName>
</protein>
<evidence type="ECO:0000313" key="1">
    <source>
        <dbReference type="EMBL" id="GBN71300.1"/>
    </source>
</evidence>
<organism evidence="1 2">
    <name type="scientific">Araneus ventricosus</name>
    <name type="common">Orbweaver spider</name>
    <name type="synonym">Epeira ventricosa</name>
    <dbReference type="NCBI Taxonomy" id="182803"/>
    <lineage>
        <taxon>Eukaryota</taxon>
        <taxon>Metazoa</taxon>
        <taxon>Ecdysozoa</taxon>
        <taxon>Arthropoda</taxon>
        <taxon>Chelicerata</taxon>
        <taxon>Arachnida</taxon>
        <taxon>Araneae</taxon>
        <taxon>Araneomorphae</taxon>
        <taxon>Entelegynae</taxon>
        <taxon>Araneoidea</taxon>
        <taxon>Araneidae</taxon>
        <taxon>Araneus</taxon>
    </lineage>
</organism>
<dbReference type="EMBL" id="BGPR01015958">
    <property type="protein sequence ID" value="GBN71300.1"/>
    <property type="molecule type" value="Genomic_DNA"/>
</dbReference>
<keyword evidence="2" id="KW-1185">Reference proteome</keyword>
<gene>
    <name evidence="1" type="ORF">AVEN_121261_1</name>
</gene>
<comment type="caution">
    <text evidence="1">The sequence shown here is derived from an EMBL/GenBank/DDBJ whole genome shotgun (WGS) entry which is preliminary data.</text>
</comment>
<reference evidence="1 2" key="1">
    <citation type="journal article" date="2019" name="Sci. Rep.">
        <title>Orb-weaving spider Araneus ventricosus genome elucidates the spidroin gene catalogue.</title>
        <authorList>
            <person name="Kono N."/>
            <person name="Nakamura H."/>
            <person name="Ohtoshi R."/>
            <person name="Moran D.A.P."/>
            <person name="Shinohara A."/>
            <person name="Yoshida Y."/>
            <person name="Fujiwara M."/>
            <person name="Mori M."/>
            <person name="Tomita M."/>
            <person name="Arakawa K."/>
        </authorList>
    </citation>
    <scope>NUCLEOTIDE SEQUENCE [LARGE SCALE GENOMIC DNA]</scope>
</reference>
<dbReference type="AlphaFoldDB" id="A0A4Y2R741"/>
<sequence>MLKFLGYSGTVKCLDDGWRSQCSYRCVWLVCLGCRPEIYPQRQVDHQRNKSSDAVNFSKTGRSTSEAASYGLLRHLLPSESHDCKARTNIRMGFYALMTMWLERRSASASASFSI</sequence>